<evidence type="ECO:0000256" key="2">
    <source>
        <dbReference type="ARBA" id="ARBA00022679"/>
    </source>
</evidence>
<reference evidence="5" key="1">
    <citation type="submission" date="2020-11" db="EMBL/GenBank/DDBJ databases">
        <authorList>
            <person name="Tran Van P."/>
        </authorList>
    </citation>
    <scope>NUCLEOTIDE SEQUENCE</scope>
</reference>
<dbReference type="GO" id="GO:0032259">
    <property type="term" value="P:methylation"/>
    <property type="evidence" value="ECO:0007669"/>
    <property type="project" value="UniProtKB-KW"/>
</dbReference>
<accession>A0A7R9EZQ2</accession>
<gene>
    <name evidence="5" type="ORF">TBIB3V08_LOCUS6460</name>
</gene>
<dbReference type="EMBL" id="OD566481">
    <property type="protein sequence ID" value="CAD7444070.1"/>
    <property type="molecule type" value="Genomic_DNA"/>
</dbReference>
<sequence>MRRQVLNNNIQAEDGASGDEEDNSSLVQERPIPSAAEVMDHIQELGLFLEVATISPDRDSNLDLPVLGGLAQHDWRKRFEGCELSERGDITGGLEKLLVCWKLHRQCSYKHSKEMTNCLDQTAKCYAMLGHFSKSVICLEMCLPAVEEQFGPNSIELANELQKVTDVMICELQQLPPHSRQFT</sequence>
<dbReference type="PANTHER" id="PTHR46165:SF2">
    <property type="entry name" value="SET AND MYND DOMAIN-CONTAINING PROTEIN 4"/>
    <property type="match status" value="1"/>
</dbReference>
<dbReference type="InterPro" id="IPR052097">
    <property type="entry name" value="SET-MYND_domain_protein"/>
</dbReference>
<dbReference type="InterPro" id="IPR011990">
    <property type="entry name" value="TPR-like_helical_dom_sf"/>
</dbReference>
<dbReference type="GO" id="GO:0005634">
    <property type="term" value="C:nucleus"/>
    <property type="evidence" value="ECO:0007669"/>
    <property type="project" value="TreeGrafter"/>
</dbReference>
<feature type="compositionally biased region" description="Polar residues" evidence="4">
    <location>
        <begin position="1"/>
        <end position="11"/>
    </location>
</feature>
<keyword evidence="2" id="KW-0808">Transferase</keyword>
<keyword evidence="1" id="KW-0489">Methyltransferase</keyword>
<name>A0A7R9EZQ2_9NEOP</name>
<dbReference type="AlphaFoldDB" id="A0A7R9EZQ2"/>
<feature type="region of interest" description="Disordered" evidence="4">
    <location>
        <begin position="1"/>
        <end position="27"/>
    </location>
</feature>
<evidence type="ECO:0000256" key="1">
    <source>
        <dbReference type="ARBA" id="ARBA00022603"/>
    </source>
</evidence>
<evidence type="ECO:0000256" key="3">
    <source>
        <dbReference type="ARBA" id="ARBA00022691"/>
    </source>
</evidence>
<evidence type="ECO:0000256" key="4">
    <source>
        <dbReference type="SAM" id="MobiDB-lite"/>
    </source>
</evidence>
<dbReference type="GO" id="GO:0042826">
    <property type="term" value="F:histone deacetylase binding"/>
    <property type="evidence" value="ECO:0007669"/>
    <property type="project" value="TreeGrafter"/>
</dbReference>
<dbReference type="PANTHER" id="PTHR46165">
    <property type="entry name" value="SET AND MYND DOMAIN-CONTAINING PROTEIN 4"/>
    <property type="match status" value="1"/>
</dbReference>
<dbReference type="GO" id="GO:0005737">
    <property type="term" value="C:cytoplasm"/>
    <property type="evidence" value="ECO:0007669"/>
    <property type="project" value="TreeGrafter"/>
</dbReference>
<evidence type="ECO:0000313" key="5">
    <source>
        <dbReference type="EMBL" id="CAD7444070.1"/>
    </source>
</evidence>
<dbReference type="GO" id="GO:0008168">
    <property type="term" value="F:methyltransferase activity"/>
    <property type="evidence" value="ECO:0007669"/>
    <property type="project" value="UniProtKB-KW"/>
</dbReference>
<proteinExistence type="predicted"/>
<keyword evidence="3" id="KW-0949">S-adenosyl-L-methionine</keyword>
<organism evidence="5">
    <name type="scientific">Timema bartmani</name>
    <dbReference type="NCBI Taxonomy" id="61472"/>
    <lineage>
        <taxon>Eukaryota</taxon>
        <taxon>Metazoa</taxon>
        <taxon>Ecdysozoa</taxon>
        <taxon>Arthropoda</taxon>
        <taxon>Hexapoda</taxon>
        <taxon>Insecta</taxon>
        <taxon>Pterygota</taxon>
        <taxon>Neoptera</taxon>
        <taxon>Polyneoptera</taxon>
        <taxon>Phasmatodea</taxon>
        <taxon>Timematodea</taxon>
        <taxon>Timematoidea</taxon>
        <taxon>Timematidae</taxon>
        <taxon>Timema</taxon>
    </lineage>
</organism>
<protein>
    <submittedName>
        <fullName evidence="5">Uncharacterized protein</fullName>
    </submittedName>
</protein>
<dbReference type="Gene3D" id="1.25.40.10">
    <property type="entry name" value="Tetratricopeptide repeat domain"/>
    <property type="match status" value="1"/>
</dbReference>